<evidence type="ECO:0000259" key="1">
    <source>
        <dbReference type="PROSITE" id="PS50206"/>
    </source>
</evidence>
<dbReference type="PROSITE" id="PS50206">
    <property type="entry name" value="RHODANESE_3"/>
    <property type="match status" value="1"/>
</dbReference>
<dbReference type="InterPro" id="IPR036873">
    <property type="entry name" value="Rhodanese-like_dom_sf"/>
</dbReference>
<dbReference type="Proteomes" id="UP001575181">
    <property type="component" value="Unassembled WGS sequence"/>
</dbReference>
<gene>
    <name evidence="2" type="ORF">ACERLL_11405</name>
</gene>
<dbReference type="SMART" id="SM00450">
    <property type="entry name" value="RHOD"/>
    <property type="match status" value="1"/>
</dbReference>
<dbReference type="CDD" id="cd00158">
    <property type="entry name" value="RHOD"/>
    <property type="match status" value="1"/>
</dbReference>
<dbReference type="Gene3D" id="3.40.250.10">
    <property type="entry name" value="Rhodanese-like domain"/>
    <property type="match status" value="1"/>
</dbReference>
<protein>
    <submittedName>
        <fullName evidence="2">Rhodanese-like domain-containing protein</fullName>
    </submittedName>
</protein>
<keyword evidence="3" id="KW-1185">Reference proteome</keyword>
<evidence type="ECO:0000313" key="2">
    <source>
        <dbReference type="EMBL" id="MFA9461432.1"/>
    </source>
</evidence>
<proteinExistence type="predicted"/>
<organism evidence="2 3">
    <name type="scientific">Thiohalorhabdus methylotrophus</name>
    <dbReference type="NCBI Taxonomy" id="3242694"/>
    <lineage>
        <taxon>Bacteria</taxon>
        <taxon>Pseudomonadati</taxon>
        <taxon>Pseudomonadota</taxon>
        <taxon>Gammaproteobacteria</taxon>
        <taxon>Thiohalorhabdales</taxon>
        <taxon>Thiohalorhabdaceae</taxon>
        <taxon>Thiohalorhabdus</taxon>
    </lineage>
</organism>
<name>A0ABV4TVS8_9GAMM</name>
<dbReference type="Pfam" id="PF00581">
    <property type="entry name" value="Rhodanese"/>
    <property type="match status" value="1"/>
</dbReference>
<dbReference type="PANTHER" id="PTHR43031">
    <property type="entry name" value="FAD-DEPENDENT OXIDOREDUCTASE"/>
    <property type="match status" value="1"/>
</dbReference>
<comment type="caution">
    <text evidence="2">The sequence shown here is derived from an EMBL/GenBank/DDBJ whole genome shotgun (WGS) entry which is preliminary data.</text>
</comment>
<accession>A0ABV4TVS8</accession>
<dbReference type="PANTHER" id="PTHR43031:SF18">
    <property type="entry name" value="RHODANESE-RELATED SULFURTRANSFERASES"/>
    <property type="match status" value="1"/>
</dbReference>
<reference evidence="2 3" key="1">
    <citation type="submission" date="2024-08" db="EMBL/GenBank/DDBJ databases">
        <title>Whole-genome sequencing of halo(alkali)philic microorganisms from hypersaline lakes.</title>
        <authorList>
            <person name="Sorokin D.Y."/>
            <person name="Merkel A.Y."/>
            <person name="Messina E."/>
            <person name="Yakimov M."/>
        </authorList>
    </citation>
    <scope>NUCLEOTIDE SEQUENCE [LARGE SCALE GENOMIC DNA]</scope>
    <source>
        <strain evidence="2 3">Cl-TMA</strain>
    </source>
</reference>
<dbReference type="SUPFAM" id="SSF52821">
    <property type="entry name" value="Rhodanese/Cell cycle control phosphatase"/>
    <property type="match status" value="1"/>
</dbReference>
<dbReference type="InterPro" id="IPR050229">
    <property type="entry name" value="GlpE_sulfurtransferase"/>
</dbReference>
<dbReference type="RefSeq" id="WP_373656220.1">
    <property type="nucleotide sequence ID" value="NZ_JBGUAW010000007.1"/>
</dbReference>
<dbReference type="EMBL" id="JBGUAW010000007">
    <property type="protein sequence ID" value="MFA9461432.1"/>
    <property type="molecule type" value="Genomic_DNA"/>
</dbReference>
<feature type="domain" description="Rhodanese" evidence="1">
    <location>
        <begin position="47"/>
        <end position="139"/>
    </location>
</feature>
<sequence length="139" mass="14809">MIEFLQENWLLVAGLGVMAVLLLKGPLTLRLGGVGSVDPAGAVRLINHDNARVVDVREDREWQQGHISGAVHAPLGQLSGRMDELEPIKESGAPVVVVCRSGTRSATAAVQLRKAGFPSVYNLSGGTMAWQQSGMPLEK</sequence>
<dbReference type="InterPro" id="IPR001763">
    <property type="entry name" value="Rhodanese-like_dom"/>
</dbReference>
<evidence type="ECO:0000313" key="3">
    <source>
        <dbReference type="Proteomes" id="UP001575181"/>
    </source>
</evidence>